<proteinExistence type="predicted"/>
<evidence type="ECO:0000313" key="2">
    <source>
        <dbReference type="Proteomes" id="UP000321578"/>
    </source>
</evidence>
<comment type="caution">
    <text evidence="1">The sequence shown here is derived from an EMBL/GenBank/DDBJ whole genome shotgun (WGS) entry which is preliminary data.</text>
</comment>
<evidence type="ECO:0000313" key="1">
    <source>
        <dbReference type="EMBL" id="TXD88905.1"/>
    </source>
</evidence>
<reference evidence="1 2" key="1">
    <citation type="submission" date="2019-08" db="EMBL/GenBank/DDBJ databases">
        <title>Genomes of Subsaximicrobium wynnwilliamsii strains.</title>
        <authorList>
            <person name="Bowman J.P."/>
        </authorList>
    </citation>
    <scope>NUCLEOTIDE SEQUENCE [LARGE SCALE GENOMIC DNA]</scope>
    <source>
        <strain evidence="1 2">2-80-2</strain>
    </source>
</reference>
<dbReference type="EMBL" id="VORO01000010">
    <property type="protein sequence ID" value="TXD88905.1"/>
    <property type="molecule type" value="Genomic_DNA"/>
</dbReference>
<organism evidence="1 2">
    <name type="scientific">Subsaximicrobium wynnwilliamsii</name>
    <dbReference type="NCBI Taxonomy" id="291179"/>
    <lineage>
        <taxon>Bacteria</taxon>
        <taxon>Pseudomonadati</taxon>
        <taxon>Bacteroidota</taxon>
        <taxon>Flavobacteriia</taxon>
        <taxon>Flavobacteriales</taxon>
        <taxon>Flavobacteriaceae</taxon>
        <taxon>Subsaximicrobium</taxon>
    </lineage>
</organism>
<dbReference type="Proteomes" id="UP000321578">
    <property type="component" value="Unassembled WGS sequence"/>
</dbReference>
<keyword evidence="2" id="KW-1185">Reference proteome</keyword>
<protein>
    <submittedName>
        <fullName evidence="1">Uncharacterized protein</fullName>
    </submittedName>
</protein>
<sequence length="210" mass="23872">MIKKEKMKPLCFIALALICLTCQENHRSTNQTSQTPPKELRDMAMEGITIEFIFDRNKPTHGDLFLMTGAEDPDFPPEHKQYEQLKSLGLSQIDDAYFGIPNEPGNINNELGFLLIPKQINYDGNAPFDSVLMDYVPLRSEAKRADLVKRICSEFKENLDVSILFEGEELNDLEIINDKIDAIIAYCRAELKVEPGSVEAIALLERDYTE</sequence>
<accession>A0A5C6ZG44</accession>
<gene>
    <name evidence="1" type="ORF">ESY86_10425</name>
</gene>
<name>A0A5C6ZG44_9FLAO</name>
<dbReference type="AlphaFoldDB" id="A0A5C6ZG44"/>
<dbReference type="RefSeq" id="WP_189836584.1">
    <property type="nucleotide sequence ID" value="NZ_VORO01000010.1"/>
</dbReference>